<feature type="chain" id="PRO_5002432045" evidence="1">
    <location>
        <begin position="20"/>
        <end position="66"/>
    </location>
</feature>
<reference evidence="2" key="1">
    <citation type="submission" date="2014-11" db="EMBL/GenBank/DDBJ databases">
        <authorList>
            <person name="Amaro Gonzalez C."/>
        </authorList>
    </citation>
    <scope>NUCLEOTIDE SEQUENCE</scope>
</reference>
<feature type="signal peptide" evidence="1">
    <location>
        <begin position="1"/>
        <end position="19"/>
    </location>
</feature>
<keyword evidence="1" id="KW-0732">Signal</keyword>
<sequence>MNWGPVQGVFLPLVHCVLGLAPAQTKQLKKWLDGWKYKGKGVRGAVTVISYCFFALYSQVESREID</sequence>
<name>A0A0E9S999_ANGAN</name>
<protein>
    <submittedName>
        <fullName evidence="2">Uncharacterized protein</fullName>
    </submittedName>
</protein>
<evidence type="ECO:0000313" key="2">
    <source>
        <dbReference type="EMBL" id="JAH37841.1"/>
    </source>
</evidence>
<evidence type="ECO:0000256" key="1">
    <source>
        <dbReference type="SAM" id="SignalP"/>
    </source>
</evidence>
<organism evidence="2">
    <name type="scientific">Anguilla anguilla</name>
    <name type="common">European freshwater eel</name>
    <name type="synonym">Muraena anguilla</name>
    <dbReference type="NCBI Taxonomy" id="7936"/>
    <lineage>
        <taxon>Eukaryota</taxon>
        <taxon>Metazoa</taxon>
        <taxon>Chordata</taxon>
        <taxon>Craniata</taxon>
        <taxon>Vertebrata</taxon>
        <taxon>Euteleostomi</taxon>
        <taxon>Actinopterygii</taxon>
        <taxon>Neopterygii</taxon>
        <taxon>Teleostei</taxon>
        <taxon>Anguilliformes</taxon>
        <taxon>Anguillidae</taxon>
        <taxon>Anguilla</taxon>
    </lineage>
</organism>
<proteinExistence type="predicted"/>
<dbReference type="EMBL" id="GBXM01070736">
    <property type="protein sequence ID" value="JAH37841.1"/>
    <property type="molecule type" value="Transcribed_RNA"/>
</dbReference>
<dbReference type="AlphaFoldDB" id="A0A0E9S999"/>
<accession>A0A0E9S999</accession>
<reference evidence="2" key="2">
    <citation type="journal article" date="2015" name="Fish Shellfish Immunol.">
        <title>Early steps in the European eel (Anguilla anguilla)-Vibrio vulnificus interaction in the gills: Role of the RtxA13 toxin.</title>
        <authorList>
            <person name="Callol A."/>
            <person name="Pajuelo D."/>
            <person name="Ebbesson L."/>
            <person name="Teles M."/>
            <person name="MacKenzie S."/>
            <person name="Amaro C."/>
        </authorList>
    </citation>
    <scope>NUCLEOTIDE SEQUENCE</scope>
</reference>